<keyword evidence="3" id="KW-1185">Reference proteome</keyword>
<evidence type="ECO:0000259" key="1">
    <source>
        <dbReference type="Pfam" id="PF25537"/>
    </source>
</evidence>
<organism evidence="4">
    <name type="scientific">Soboliphyme baturini</name>
    <dbReference type="NCBI Taxonomy" id="241478"/>
    <lineage>
        <taxon>Eukaryota</taxon>
        <taxon>Metazoa</taxon>
        <taxon>Ecdysozoa</taxon>
        <taxon>Nematoda</taxon>
        <taxon>Enoplea</taxon>
        <taxon>Dorylaimia</taxon>
        <taxon>Dioctophymatida</taxon>
        <taxon>Dioctophymatoidea</taxon>
        <taxon>Soboliphymatidae</taxon>
        <taxon>Soboliphyme</taxon>
    </lineage>
</organism>
<dbReference type="Pfam" id="PF25537">
    <property type="entry name" value="DUF7921"/>
    <property type="match status" value="1"/>
</dbReference>
<evidence type="ECO:0000313" key="2">
    <source>
        <dbReference type="EMBL" id="VDO79684.1"/>
    </source>
</evidence>
<reference evidence="4" key="1">
    <citation type="submission" date="2016-06" db="UniProtKB">
        <authorList>
            <consortium name="WormBaseParasite"/>
        </authorList>
    </citation>
    <scope>IDENTIFICATION</scope>
</reference>
<dbReference type="AlphaFoldDB" id="A0A183I914"/>
<gene>
    <name evidence="2" type="ORF">SBAD_LOCUS108</name>
</gene>
<reference evidence="2 3" key="2">
    <citation type="submission" date="2018-11" db="EMBL/GenBank/DDBJ databases">
        <authorList>
            <consortium name="Pathogen Informatics"/>
        </authorList>
    </citation>
    <scope>NUCLEOTIDE SEQUENCE [LARGE SCALE GENOMIC DNA]</scope>
</reference>
<protein>
    <recommendedName>
        <fullName evidence="1">DUF7921 domain-containing protein</fullName>
    </recommendedName>
</protein>
<name>A0A183I914_9BILA</name>
<dbReference type="OrthoDB" id="6374728at2759"/>
<dbReference type="EMBL" id="UZAM01000165">
    <property type="protein sequence ID" value="VDO79684.1"/>
    <property type="molecule type" value="Genomic_DNA"/>
</dbReference>
<feature type="domain" description="DUF7921" evidence="1">
    <location>
        <begin position="159"/>
        <end position="198"/>
    </location>
</feature>
<dbReference type="Proteomes" id="UP000270296">
    <property type="component" value="Unassembled WGS sequence"/>
</dbReference>
<evidence type="ECO:0000313" key="3">
    <source>
        <dbReference type="Proteomes" id="UP000270296"/>
    </source>
</evidence>
<sequence>MVPSLFGRVMSPQSPAATTHFPLRHSPAVTPRTRKIFKEPLLKASIKHGFTTAAGAKSTTNVPSSKTSAVFSTANIAARPTVSSILSSSETIFRPQFGRVIYPKVKSISTTELPVVTMDKQSTMLKTPPVYNYSDAFRQCFSYCECHDDLNVLCHLIGCLPAESCKGPVMTHAFGSPNWMKNRGLCVCISGAFVCERPEQYQLREEGIYLFVGYAHNEIQWLSEHVPIELQYRIDLEDPEFFHSVIVGRLQTELKTMNLNGMDCRFNIYFAVPGNLILQIETFAVEMANGSSLAKWTSGIEAKVIQTGCVKKKLF</sequence>
<dbReference type="InterPro" id="IPR057681">
    <property type="entry name" value="DUF7921"/>
</dbReference>
<dbReference type="WBParaSite" id="SBAD_0000011901-mRNA-1">
    <property type="protein sequence ID" value="SBAD_0000011901-mRNA-1"/>
    <property type="gene ID" value="SBAD_0000011901"/>
</dbReference>
<accession>A0A183I914</accession>
<proteinExistence type="predicted"/>
<evidence type="ECO:0000313" key="4">
    <source>
        <dbReference type="WBParaSite" id="SBAD_0000011901-mRNA-1"/>
    </source>
</evidence>